<evidence type="ECO:0000313" key="1">
    <source>
        <dbReference type="EMBL" id="CAI2719058.1"/>
    </source>
</evidence>
<dbReference type="Proteomes" id="UP001157733">
    <property type="component" value="Chromosome"/>
</dbReference>
<reference evidence="1 2" key="1">
    <citation type="submission" date="2022-09" db="EMBL/GenBank/DDBJ databases">
        <authorList>
            <person name="Kop L."/>
        </authorList>
    </citation>
    <scope>NUCLEOTIDE SEQUENCE [LARGE SCALE GENOMIC DNA]</scope>
    <source>
        <strain evidence="1 2">347</strain>
    </source>
</reference>
<proteinExistence type="predicted"/>
<accession>A0ABM9HFL9</accession>
<organism evidence="1 2">
    <name type="scientific">Nitrospina watsonii</name>
    <dbReference type="NCBI Taxonomy" id="1323948"/>
    <lineage>
        <taxon>Bacteria</taxon>
        <taxon>Pseudomonadati</taxon>
        <taxon>Nitrospinota/Tectimicrobiota group</taxon>
        <taxon>Nitrospinota</taxon>
        <taxon>Nitrospinia</taxon>
        <taxon>Nitrospinales</taxon>
        <taxon>Nitrospinaceae</taxon>
        <taxon>Nitrospina</taxon>
    </lineage>
</organism>
<gene>
    <name evidence="1" type="ORF">NSPWAT_2202</name>
</gene>
<protein>
    <submittedName>
        <fullName evidence="1">Uncharacterized protein</fullName>
    </submittedName>
</protein>
<dbReference type="RefSeq" id="WP_282011915.1">
    <property type="nucleotide sequence ID" value="NZ_OX336137.1"/>
</dbReference>
<dbReference type="EMBL" id="OX336137">
    <property type="protein sequence ID" value="CAI2719058.1"/>
    <property type="molecule type" value="Genomic_DNA"/>
</dbReference>
<sequence>MPEYTPLFVEESQRTKQFRRVIVRKTIQLLRQFPNASEDEIQRKAEQEAVQICDLCVESSFEEGSRPLIEQYFINEKEGQRRNHVGRFFLHKLEDQLKGPLFKECLFPLLADSVNSLLGEEKYDAYTGRIKTFLKEMGQQGMSYNEAMDSQPAYEIMEEIIREYLQEMKNFPKFQEQLRNQIDEALAKYQSKNPSKVVNIDKNVQLIFDKFMQSLEINS</sequence>
<keyword evidence="2" id="KW-1185">Reference proteome</keyword>
<evidence type="ECO:0000313" key="2">
    <source>
        <dbReference type="Proteomes" id="UP001157733"/>
    </source>
</evidence>
<name>A0ABM9HFL9_9BACT</name>